<feature type="transmembrane region" description="Helical" evidence="2">
    <location>
        <begin position="43"/>
        <end position="64"/>
    </location>
</feature>
<keyword evidence="2" id="KW-1133">Transmembrane helix</keyword>
<protein>
    <recommendedName>
        <fullName evidence="5">Flagellar biosynthetic protein FliP</fullName>
    </recommendedName>
</protein>
<proteinExistence type="predicted"/>
<feature type="region of interest" description="Disordered" evidence="1">
    <location>
        <begin position="1"/>
        <end position="32"/>
    </location>
</feature>
<evidence type="ECO:0000256" key="1">
    <source>
        <dbReference type="SAM" id="MobiDB-lite"/>
    </source>
</evidence>
<feature type="transmembrane region" description="Helical" evidence="2">
    <location>
        <begin position="103"/>
        <end position="124"/>
    </location>
</feature>
<evidence type="ECO:0000313" key="4">
    <source>
        <dbReference type="Proteomes" id="UP001500620"/>
    </source>
</evidence>
<evidence type="ECO:0008006" key="5">
    <source>
        <dbReference type="Google" id="ProtNLM"/>
    </source>
</evidence>
<keyword evidence="2" id="KW-0472">Membrane</keyword>
<dbReference type="Proteomes" id="UP001500620">
    <property type="component" value="Unassembled WGS sequence"/>
</dbReference>
<evidence type="ECO:0000313" key="3">
    <source>
        <dbReference type="EMBL" id="GAA4250605.1"/>
    </source>
</evidence>
<dbReference type="EMBL" id="BAABAT010000010">
    <property type="protein sequence ID" value="GAA4250605.1"/>
    <property type="molecule type" value="Genomic_DNA"/>
</dbReference>
<comment type="caution">
    <text evidence="3">The sequence shown here is derived from an EMBL/GenBank/DDBJ whole genome shotgun (WGS) entry which is preliminary data.</text>
</comment>
<sequence>MTAHHDLWHVTSPPQRRTMSDMTPTHATHAPARSAARKNLRFALHYVEMVVSMLAGMVLLGPVWSWAWPGLAERPAAGALVMAANMTIGMGLWMRIRRHSWRLIAEMSAAMVLPFLALLVPYAMGAISGGALMMGGHLLMLPAMLAAMLWRHRDYRH</sequence>
<gene>
    <name evidence="3" type="ORF">GCM10022255_039900</name>
</gene>
<keyword evidence="4" id="KW-1185">Reference proteome</keyword>
<name>A0ABP8DA44_9ACTN</name>
<evidence type="ECO:0000256" key="2">
    <source>
        <dbReference type="SAM" id="Phobius"/>
    </source>
</evidence>
<feature type="transmembrane region" description="Helical" evidence="2">
    <location>
        <begin position="130"/>
        <end position="150"/>
    </location>
</feature>
<accession>A0ABP8DA44</accession>
<reference evidence="4" key="1">
    <citation type="journal article" date="2019" name="Int. J. Syst. Evol. Microbiol.">
        <title>The Global Catalogue of Microorganisms (GCM) 10K type strain sequencing project: providing services to taxonomists for standard genome sequencing and annotation.</title>
        <authorList>
            <consortium name="The Broad Institute Genomics Platform"/>
            <consortium name="The Broad Institute Genome Sequencing Center for Infectious Disease"/>
            <person name="Wu L."/>
            <person name="Ma J."/>
        </authorList>
    </citation>
    <scope>NUCLEOTIDE SEQUENCE [LARGE SCALE GENOMIC DNA]</scope>
    <source>
        <strain evidence="4">JCM 17441</strain>
    </source>
</reference>
<feature type="transmembrane region" description="Helical" evidence="2">
    <location>
        <begin position="76"/>
        <end position="96"/>
    </location>
</feature>
<keyword evidence="2" id="KW-0812">Transmembrane</keyword>
<organism evidence="3 4">
    <name type="scientific">Dactylosporangium darangshiense</name>
    <dbReference type="NCBI Taxonomy" id="579108"/>
    <lineage>
        <taxon>Bacteria</taxon>
        <taxon>Bacillati</taxon>
        <taxon>Actinomycetota</taxon>
        <taxon>Actinomycetes</taxon>
        <taxon>Micromonosporales</taxon>
        <taxon>Micromonosporaceae</taxon>
        <taxon>Dactylosporangium</taxon>
    </lineage>
</organism>
<feature type="compositionally biased region" description="Polar residues" evidence="1">
    <location>
        <begin position="12"/>
        <end position="26"/>
    </location>
</feature>